<keyword evidence="2" id="KW-0238">DNA-binding</keyword>
<name>A0ABW1A8Z1_9ACTN</name>
<dbReference type="PANTHER" id="PTHR33204:SF39">
    <property type="entry name" value="TRANSCRIPTIONAL REGULATORY PROTEIN"/>
    <property type="match status" value="1"/>
</dbReference>
<reference evidence="6" key="1">
    <citation type="journal article" date="2019" name="Int. J. Syst. Evol. Microbiol.">
        <title>The Global Catalogue of Microorganisms (GCM) 10K type strain sequencing project: providing services to taxonomists for standard genome sequencing and annotation.</title>
        <authorList>
            <consortium name="The Broad Institute Genomics Platform"/>
            <consortium name="The Broad Institute Genome Sequencing Center for Infectious Disease"/>
            <person name="Wu L."/>
            <person name="Ma J."/>
        </authorList>
    </citation>
    <scope>NUCLEOTIDE SEQUENCE [LARGE SCALE GENOMIC DNA]</scope>
    <source>
        <strain evidence="6">KCTC 42087</strain>
    </source>
</reference>
<dbReference type="RefSeq" id="WP_378286922.1">
    <property type="nucleotide sequence ID" value="NZ_JBHSON010000062.1"/>
</dbReference>
<dbReference type="InterPro" id="IPR036388">
    <property type="entry name" value="WH-like_DNA-bd_sf"/>
</dbReference>
<dbReference type="Proteomes" id="UP001596074">
    <property type="component" value="Unassembled WGS sequence"/>
</dbReference>
<protein>
    <submittedName>
        <fullName evidence="5">Winged helix-turn-helix transcriptional regulator</fullName>
    </submittedName>
</protein>
<dbReference type="PANTHER" id="PTHR33204">
    <property type="entry name" value="TRANSCRIPTIONAL REGULATOR, MARR FAMILY"/>
    <property type="match status" value="1"/>
</dbReference>
<dbReference type="PROSITE" id="PS51118">
    <property type="entry name" value="HTH_HXLR"/>
    <property type="match status" value="1"/>
</dbReference>
<accession>A0ABW1A8Z1</accession>
<evidence type="ECO:0000256" key="1">
    <source>
        <dbReference type="ARBA" id="ARBA00023015"/>
    </source>
</evidence>
<keyword evidence="6" id="KW-1185">Reference proteome</keyword>
<dbReference type="Pfam" id="PF01638">
    <property type="entry name" value="HxlR"/>
    <property type="match status" value="1"/>
</dbReference>
<sequence length="149" mass="16342">MQNSSVEHGPGPSVPAGALTTGTMYAPTCRGREVLDRVGDKWSLQVLAVLADRTMRFGELRRTIDGISQRMLTVTLRTLERDGIVIRTMYPVMPPHVEYALTPLGKTLLEAASAFIIWAEAHVDLIEEARADYDARAADEAGPEGFRTS</sequence>
<evidence type="ECO:0000256" key="2">
    <source>
        <dbReference type="ARBA" id="ARBA00023125"/>
    </source>
</evidence>
<comment type="caution">
    <text evidence="5">The sequence shown here is derived from an EMBL/GenBank/DDBJ whole genome shotgun (WGS) entry which is preliminary data.</text>
</comment>
<proteinExistence type="predicted"/>
<dbReference type="InterPro" id="IPR002577">
    <property type="entry name" value="HTH_HxlR"/>
</dbReference>
<feature type="domain" description="HTH hxlR-type" evidence="4">
    <location>
        <begin position="29"/>
        <end position="127"/>
    </location>
</feature>
<keyword evidence="3" id="KW-0804">Transcription</keyword>
<evidence type="ECO:0000259" key="4">
    <source>
        <dbReference type="PROSITE" id="PS51118"/>
    </source>
</evidence>
<dbReference type="Gene3D" id="1.10.10.10">
    <property type="entry name" value="Winged helix-like DNA-binding domain superfamily/Winged helix DNA-binding domain"/>
    <property type="match status" value="1"/>
</dbReference>
<evidence type="ECO:0000313" key="6">
    <source>
        <dbReference type="Proteomes" id="UP001596074"/>
    </source>
</evidence>
<keyword evidence="1" id="KW-0805">Transcription regulation</keyword>
<evidence type="ECO:0000313" key="5">
    <source>
        <dbReference type="EMBL" id="MFC5751052.1"/>
    </source>
</evidence>
<organism evidence="5 6">
    <name type="scientific">Actinomadura rugatobispora</name>
    <dbReference type="NCBI Taxonomy" id="1994"/>
    <lineage>
        <taxon>Bacteria</taxon>
        <taxon>Bacillati</taxon>
        <taxon>Actinomycetota</taxon>
        <taxon>Actinomycetes</taxon>
        <taxon>Streptosporangiales</taxon>
        <taxon>Thermomonosporaceae</taxon>
        <taxon>Actinomadura</taxon>
    </lineage>
</organism>
<dbReference type="SUPFAM" id="SSF46785">
    <property type="entry name" value="Winged helix' DNA-binding domain"/>
    <property type="match status" value="1"/>
</dbReference>
<dbReference type="EMBL" id="JBHSON010000062">
    <property type="protein sequence ID" value="MFC5751052.1"/>
    <property type="molecule type" value="Genomic_DNA"/>
</dbReference>
<dbReference type="InterPro" id="IPR036390">
    <property type="entry name" value="WH_DNA-bd_sf"/>
</dbReference>
<evidence type="ECO:0000256" key="3">
    <source>
        <dbReference type="ARBA" id="ARBA00023163"/>
    </source>
</evidence>
<gene>
    <name evidence="5" type="ORF">ACFPZN_36010</name>
</gene>